<accession>A0A8W8J7Z1</accession>
<feature type="region of interest" description="Disordered" evidence="1">
    <location>
        <begin position="194"/>
        <end position="213"/>
    </location>
</feature>
<dbReference type="EnsemblMetazoa" id="G17209.1">
    <property type="protein sequence ID" value="G17209.1:cds"/>
    <property type="gene ID" value="G17209"/>
</dbReference>
<keyword evidence="2" id="KW-0472">Membrane</keyword>
<keyword evidence="3" id="KW-0732">Signal</keyword>
<evidence type="ECO:0000256" key="3">
    <source>
        <dbReference type="SAM" id="SignalP"/>
    </source>
</evidence>
<evidence type="ECO:0000256" key="1">
    <source>
        <dbReference type="SAM" id="MobiDB-lite"/>
    </source>
</evidence>
<sequence length="213" mass="23805">MFVDFSIRTISIVILVVPSSFAQCKGNLMHEPCCVGEKWNVKEGKCIACPTNHFGKNCTFTCSVPENGYRCSTGQCRCNRISCKVKNSSPKCVASQTTPSLNHRTLPSFLSTYTVNSTVKNSLKRDMKTTSKHTIFAISPTTSFLTLQNNTVELSTMKRKGFLMYIVVGCGIVVCTLIVFQCLTIIRKRIVKGHRQRSREGEPQDPVYSEIML</sequence>
<evidence type="ECO:0000313" key="5">
    <source>
        <dbReference type="Proteomes" id="UP000005408"/>
    </source>
</evidence>
<evidence type="ECO:0000313" key="4">
    <source>
        <dbReference type="EnsemblMetazoa" id="G17209.1:cds"/>
    </source>
</evidence>
<reference evidence="4" key="1">
    <citation type="submission" date="2022-08" db="UniProtKB">
        <authorList>
            <consortium name="EnsemblMetazoa"/>
        </authorList>
    </citation>
    <scope>IDENTIFICATION</scope>
    <source>
        <strain evidence="4">05x7-T-G4-1.051#20</strain>
    </source>
</reference>
<protein>
    <recommendedName>
        <fullName evidence="6">TNFR-Cys domain-containing protein</fullName>
    </recommendedName>
</protein>
<evidence type="ECO:0008006" key="6">
    <source>
        <dbReference type="Google" id="ProtNLM"/>
    </source>
</evidence>
<dbReference type="AlphaFoldDB" id="A0A8W8J7Z1"/>
<name>A0A8W8J7Z1_MAGGI</name>
<feature type="signal peptide" evidence="3">
    <location>
        <begin position="1"/>
        <end position="22"/>
    </location>
</feature>
<organism evidence="4 5">
    <name type="scientific">Magallana gigas</name>
    <name type="common">Pacific oyster</name>
    <name type="synonym">Crassostrea gigas</name>
    <dbReference type="NCBI Taxonomy" id="29159"/>
    <lineage>
        <taxon>Eukaryota</taxon>
        <taxon>Metazoa</taxon>
        <taxon>Spiralia</taxon>
        <taxon>Lophotrochozoa</taxon>
        <taxon>Mollusca</taxon>
        <taxon>Bivalvia</taxon>
        <taxon>Autobranchia</taxon>
        <taxon>Pteriomorphia</taxon>
        <taxon>Ostreida</taxon>
        <taxon>Ostreoidea</taxon>
        <taxon>Ostreidae</taxon>
        <taxon>Magallana</taxon>
    </lineage>
</organism>
<feature type="chain" id="PRO_5036474425" description="TNFR-Cys domain-containing protein" evidence="3">
    <location>
        <begin position="23"/>
        <end position="213"/>
    </location>
</feature>
<proteinExistence type="predicted"/>
<feature type="transmembrane region" description="Helical" evidence="2">
    <location>
        <begin position="162"/>
        <end position="186"/>
    </location>
</feature>
<keyword evidence="2" id="KW-0812">Transmembrane</keyword>
<dbReference type="Proteomes" id="UP000005408">
    <property type="component" value="Unassembled WGS sequence"/>
</dbReference>
<evidence type="ECO:0000256" key="2">
    <source>
        <dbReference type="SAM" id="Phobius"/>
    </source>
</evidence>
<keyword evidence="5" id="KW-1185">Reference proteome</keyword>
<keyword evidence="2" id="KW-1133">Transmembrane helix</keyword>